<reference evidence="1 2" key="1">
    <citation type="submission" date="2019-10" db="EMBL/GenBank/DDBJ databases">
        <title>Draft Genome Sequence of Cytophagaceae sp. SJW1-29.</title>
        <authorList>
            <person name="Choi A."/>
        </authorList>
    </citation>
    <scope>NUCLEOTIDE SEQUENCE [LARGE SCALE GENOMIC DNA]</scope>
    <source>
        <strain evidence="1 2">SJW1-29</strain>
    </source>
</reference>
<organism evidence="1 2">
    <name type="scientific">Salmonirosea aquatica</name>
    <dbReference type="NCBI Taxonomy" id="2654236"/>
    <lineage>
        <taxon>Bacteria</taxon>
        <taxon>Pseudomonadati</taxon>
        <taxon>Bacteroidota</taxon>
        <taxon>Cytophagia</taxon>
        <taxon>Cytophagales</taxon>
        <taxon>Spirosomataceae</taxon>
        <taxon>Salmonirosea</taxon>
    </lineage>
</organism>
<evidence type="ECO:0000313" key="1">
    <source>
        <dbReference type="EMBL" id="MPR36576.1"/>
    </source>
</evidence>
<accession>A0A7C9BFP4</accession>
<sequence length="76" mass="8606">MNEPNLILDESQKKEQIRQRAIDRLSAGEDFILILPVEHAESCEVHTMSTVGLDVLRVCVGKVSRDMEFLRPGINN</sequence>
<comment type="caution">
    <text evidence="1">The sequence shown here is derived from an EMBL/GenBank/DDBJ whole genome shotgun (WGS) entry which is preliminary data.</text>
</comment>
<gene>
    <name evidence="1" type="ORF">GBK04_25350</name>
</gene>
<protein>
    <submittedName>
        <fullName evidence="1">Uncharacterized protein</fullName>
    </submittedName>
</protein>
<dbReference type="Proteomes" id="UP000479293">
    <property type="component" value="Unassembled WGS sequence"/>
</dbReference>
<dbReference type="EMBL" id="WHLY01000002">
    <property type="protein sequence ID" value="MPR36576.1"/>
    <property type="molecule type" value="Genomic_DNA"/>
</dbReference>
<name>A0A7C9BFP4_9BACT</name>
<evidence type="ECO:0000313" key="2">
    <source>
        <dbReference type="Proteomes" id="UP000479293"/>
    </source>
</evidence>
<proteinExistence type="predicted"/>
<keyword evidence="2" id="KW-1185">Reference proteome</keyword>
<dbReference type="AlphaFoldDB" id="A0A7C9BFP4"/>
<dbReference type="RefSeq" id="WP_152764609.1">
    <property type="nucleotide sequence ID" value="NZ_WHLY01000002.1"/>
</dbReference>